<dbReference type="PANTHER" id="PTHR47331">
    <property type="entry name" value="PHD-TYPE DOMAIN-CONTAINING PROTEIN"/>
    <property type="match status" value="1"/>
</dbReference>
<dbReference type="Proteomes" id="UP000054805">
    <property type="component" value="Unassembled WGS sequence"/>
</dbReference>
<dbReference type="GO" id="GO:0003676">
    <property type="term" value="F:nucleic acid binding"/>
    <property type="evidence" value="ECO:0007669"/>
    <property type="project" value="InterPro"/>
</dbReference>
<dbReference type="AlphaFoldDB" id="A0A0V1GD70"/>
<feature type="non-terminal residue" evidence="1">
    <location>
        <position position="97"/>
    </location>
</feature>
<gene>
    <name evidence="1" type="ORF">T4B_1443</name>
</gene>
<dbReference type="EMBL" id="JYDS01003496">
    <property type="protein sequence ID" value="KRY96101.1"/>
    <property type="molecule type" value="Genomic_DNA"/>
</dbReference>
<organism evidence="1 2">
    <name type="scientific">Trichinella pseudospiralis</name>
    <name type="common">Parasitic roundworm</name>
    <dbReference type="NCBI Taxonomy" id="6337"/>
    <lineage>
        <taxon>Eukaryota</taxon>
        <taxon>Metazoa</taxon>
        <taxon>Ecdysozoa</taxon>
        <taxon>Nematoda</taxon>
        <taxon>Enoplea</taxon>
        <taxon>Dorylaimia</taxon>
        <taxon>Trichinellida</taxon>
        <taxon>Trichinellidae</taxon>
        <taxon>Trichinella</taxon>
    </lineage>
</organism>
<name>A0A0V1GD70_TRIPS</name>
<evidence type="ECO:0000313" key="2">
    <source>
        <dbReference type="Proteomes" id="UP000054805"/>
    </source>
</evidence>
<accession>A0A0V1GD70</accession>
<evidence type="ECO:0000313" key="1">
    <source>
        <dbReference type="EMBL" id="KRY96101.1"/>
    </source>
</evidence>
<dbReference type="InterPro" id="IPR036397">
    <property type="entry name" value="RNaseH_sf"/>
</dbReference>
<dbReference type="PANTHER" id="PTHR47331:SF1">
    <property type="entry name" value="GAG-LIKE PROTEIN"/>
    <property type="match status" value="1"/>
</dbReference>
<protein>
    <submittedName>
        <fullName evidence="1">Uncharacterized protein</fullName>
    </submittedName>
</protein>
<keyword evidence="2" id="KW-1185">Reference proteome</keyword>
<sequence>LKKEVHLEAAQIVENNIYVDDVLTYAFDNVGIHFAGPLYVKEGRTISKIYICLFTCMATRAIHLEPTSDMTTQSFFSKLLVEPKQLFVDSFLDEGNH</sequence>
<dbReference type="Gene3D" id="3.30.420.10">
    <property type="entry name" value="Ribonuclease H-like superfamily/Ribonuclease H"/>
    <property type="match status" value="1"/>
</dbReference>
<proteinExistence type="predicted"/>
<reference evidence="1 2" key="1">
    <citation type="submission" date="2015-01" db="EMBL/GenBank/DDBJ databases">
        <title>Evolution of Trichinella species and genotypes.</title>
        <authorList>
            <person name="Korhonen P.K."/>
            <person name="Edoardo P."/>
            <person name="Giuseppe L.R."/>
            <person name="Gasser R.B."/>
        </authorList>
    </citation>
    <scope>NUCLEOTIDE SEQUENCE [LARGE SCALE GENOMIC DNA]</scope>
    <source>
        <strain evidence="1">ISS588</strain>
    </source>
</reference>
<comment type="caution">
    <text evidence="1">The sequence shown here is derived from an EMBL/GenBank/DDBJ whole genome shotgun (WGS) entry which is preliminary data.</text>
</comment>
<feature type="non-terminal residue" evidence="1">
    <location>
        <position position="1"/>
    </location>
</feature>